<evidence type="ECO:0000256" key="6">
    <source>
        <dbReference type="ARBA" id="ARBA00048615"/>
    </source>
</evidence>
<dbReference type="InterPro" id="IPR008927">
    <property type="entry name" value="6-PGluconate_DH-like_C_sf"/>
</dbReference>
<dbReference type="PRINTS" id="PR00084">
    <property type="entry name" value="MTLDHDRGNASE"/>
</dbReference>
<keyword evidence="5 7" id="KW-0520">NAD</keyword>
<dbReference type="InterPro" id="IPR023028">
    <property type="entry name" value="Mannitol_1_phos_5_DH"/>
</dbReference>
<evidence type="ECO:0000313" key="11">
    <source>
        <dbReference type="Proteomes" id="UP000198647"/>
    </source>
</evidence>
<feature type="binding site" evidence="7">
    <location>
        <begin position="3"/>
        <end position="14"/>
    </location>
    <ligand>
        <name>NAD(+)</name>
        <dbReference type="ChEBI" id="CHEBI:57540"/>
    </ligand>
</feature>
<feature type="domain" description="Mannitol dehydrogenase C-terminal" evidence="9">
    <location>
        <begin position="198"/>
        <end position="373"/>
    </location>
</feature>
<accession>A0A1H3FZY6</accession>
<dbReference type="Pfam" id="PF01232">
    <property type="entry name" value="Mannitol_dh"/>
    <property type="match status" value="1"/>
</dbReference>
<dbReference type="PANTHER" id="PTHR30524">
    <property type="entry name" value="MANNITOL-1-PHOSPHATE 5-DEHYDROGENASE"/>
    <property type="match status" value="1"/>
</dbReference>
<dbReference type="HAMAP" id="MF_00196">
    <property type="entry name" value="Mannitol_dehydrog"/>
    <property type="match status" value="1"/>
</dbReference>
<dbReference type="Pfam" id="PF08125">
    <property type="entry name" value="Mannitol_dh_C"/>
    <property type="match status" value="1"/>
</dbReference>
<dbReference type="SUPFAM" id="SSF48179">
    <property type="entry name" value="6-phosphogluconate dehydrogenase C-terminal domain-like"/>
    <property type="match status" value="1"/>
</dbReference>
<keyword evidence="4 7" id="KW-0560">Oxidoreductase</keyword>
<comment type="catalytic activity">
    <reaction evidence="6 7">
        <text>D-mannitol 1-phosphate + NAD(+) = beta-D-fructose 6-phosphate + NADH + H(+)</text>
        <dbReference type="Rhea" id="RHEA:19661"/>
        <dbReference type="ChEBI" id="CHEBI:15378"/>
        <dbReference type="ChEBI" id="CHEBI:57540"/>
        <dbReference type="ChEBI" id="CHEBI:57634"/>
        <dbReference type="ChEBI" id="CHEBI:57945"/>
        <dbReference type="ChEBI" id="CHEBI:61381"/>
        <dbReference type="EC" id="1.1.1.17"/>
    </reaction>
</comment>
<dbReference type="EC" id="1.1.1.17" evidence="2 7"/>
<dbReference type="InterPro" id="IPR013131">
    <property type="entry name" value="Mannitol_DH_N"/>
</dbReference>
<evidence type="ECO:0000313" key="10">
    <source>
        <dbReference type="EMBL" id="SDX95669.1"/>
    </source>
</evidence>
<evidence type="ECO:0000259" key="9">
    <source>
        <dbReference type="Pfam" id="PF08125"/>
    </source>
</evidence>
<dbReference type="NCBIfam" id="NF002652">
    <property type="entry name" value="PRK02318.2-5"/>
    <property type="match status" value="1"/>
</dbReference>
<dbReference type="NCBIfam" id="NF002646">
    <property type="entry name" value="PRK02318.1-2"/>
    <property type="match status" value="1"/>
</dbReference>
<dbReference type="SUPFAM" id="SSF51735">
    <property type="entry name" value="NAD(P)-binding Rossmann-fold domains"/>
    <property type="match status" value="1"/>
</dbReference>
<dbReference type="Gene3D" id="3.40.50.720">
    <property type="entry name" value="NAD(P)-binding Rossmann-like Domain"/>
    <property type="match status" value="1"/>
</dbReference>
<name>A0A1H3FZY6_9BACI</name>
<dbReference type="InterPro" id="IPR013328">
    <property type="entry name" value="6PGD_dom2"/>
</dbReference>
<evidence type="ECO:0000259" key="8">
    <source>
        <dbReference type="Pfam" id="PF01232"/>
    </source>
</evidence>
<evidence type="ECO:0000256" key="1">
    <source>
        <dbReference type="ARBA" id="ARBA00006541"/>
    </source>
</evidence>
<dbReference type="InterPro" id="IPR000669">
    <property type="entry name" value="Mannitol_DH"/>
</dbReference>
<feature type="domain" description="Mannitol dehydrogenase N-terminal" evidence="8">
    <location>
        <begin position="1"/>
        <end position="191"/>
    </location>
</feature>
<comment type="caution">
    <text evidence="10">The sequence shown here is derived from an EMBL/GenBank/DDBJ whole genome shotgun (WGS) entry which is preliminary data.</text>
</comment>
<dbReference type="RefSeq" id="WP_093107175.1">
    <property type="nucleotide sequence ID" value="NZ_FNOS01000004.1"/>
</dbReference>
<organism evidence="10 11">
    <name type="scientific">Salimicrobium album</name>
    <dbReference type="NCBI Taxonomy" id="50717"/>
    <lineage>
        <taxon>Bacteria</taxon>
        <taxon>Bacillati</taxon>
        <taxon>Bacillota</taxon>
        <taxon>Bacilli</taxon>
        <taxon>Bacillales</taxon>
        <taxon>Bacillaceae</taxon>
        <taxon>Salimicrobium</taxon>
    </lineage>
</organism>
<dbReference type="InterPro" id="IPR036291">
    <property type="entry name" value="NAD(P)-bd_dom_sf"/>
</dbReference>
<dbReference type="Proteomes" id="UP000198647">
    <property type="component" value="Unassembled WGS sequence"/>
</dbReference>
<sequence length="374" mass="41699">MKAVHFGAGNIGRGFIGELLHKSGYDVRFADINAEVIDELNEKRSYTIHYAGSDKQVEVNGVSGIHSVEEAGQLSAAIREADLVTTAVGPQVLPHIAPSIAAGLKERSRTDNPPLPVIACENMIGGSTRLKEEVVEIAGEEILGVSCFPDSAVDRIVPIQNNEAMLDVSVEPYFEWVVEKKDFKGKLPDIDGVTYVEDLEPYIERKLFTVNTGHAAVAYKGAEKGYETIREAMDDKEVVEHVRRTLEETGKVLIARYGFEKNSHERYIEKIIERFNNPDLSDFVARVGRGPIRKLGPYDRLVKPARTYIQTMHEDPVNLIETIMSALTYENSEDQEAVRLKELRTRMGTLGAFKEITGLDDRDELVEAIAKKLD</sequence>
<comment type="similarity">
    <text evidence="1 7">Belongs to the mannitol dehydrogenase family.</text>
</comment>
<evidence type="ECO:0000256" key="7">
    <source>
        <dbReference type="HAMAP-Rule" id="MF_00196"/>
    </source>
</evidence>
<evidence type="ECO:0000256" key="2">
    <source>
        <dbReference type="ARBA" id="ARBA00012939"/>
    </source>
</evidence>
<dbReference type="InterPro" id="IPR013118">
    <property type="entry name" value="Mannitol_DH_C"/>
</dbReference>
<dbReference type="PANTHER" id="PTHR30524:SF0">
    <property type="entry name" value="ALTRONATE OXIDOREDUCTASE-RELATED"/>
    <property type="match status" value="1"/>
</dbReference>
<keyword evidence="11" id="KW-1185">Reference proteome</keyword>
<dbReference type="EMBL" id="FNOS01000004">
    <property type="protein sequence ID" value="SDX95669.1"/>
    <property type="molecule type" value="Genomic_DNA"/>
</dbReference>
<dbReference type="NCBIfam" id="NF002647">
    <property type="entry name" value="PRK02318.1-3"/>
    <property type="match status" value="1"/>
</dbReference>
<evidence type="ECO:0000256" key="5">
    <source>
        <dbReference type="ARBA" id="ARBA00023027"/>
    </source>
</evidence>
<reference evidence="10 11" key="1">
    <citation type="submission" date="2016-10" db="EMBL/GenBank/DDBJ databases">
        <authorList>
            <person name="Varghese N."/>
            <person name="Submissions S."/>
        </authorList>
    </citation>
    <scope>NUCLEOTIDE SEQUENCE [LARGE SCALE GENOMIC DNA]</scope>
    <source>
        <strain evidence="10 11">DSM 20748</strain>
    </source>
</reference>
<protein>
    <recommendedName>
        <fullName evidence="3 7">Mannitol-1-phosphate 5-dehydrogenase</fullName>
        <ecNumber evidence="2 7">1.1.1.17</ecNumber>
    </recommendedName>
</protein>
<gene>
    <name evidence="7" type="primary">mtlD</name>
    <name evidence="10" type="ORF">SAMN04488081_1717</name>
</gene>
<evidence type="ECO:0000256" key="4">
    <source>
        <dbReference type="ARBA" id="ARBA00023002"/>
    </source>
</evidence>
<proteinExistence type="inferred from homology"/>
<dbReference type="Gene3D" id="1.10.1040.10">
    <property type="entry name" value="N-(1-d-carboxylethyl)-l-norvaline Dehydrogenase, domain 2"/>
    <property type="match status" value="1"/>
</dbReference>
<evidence type="ECO:0000256" key="3">
    <source>
        <dbReference type="ARBA" id="ARBA00016219"/>
    </source>
</evidence>